<dbReference type="Pfam" id="PF02254">
    <property type="entry name" value="TrkA_N"/>
    <property type="match status" value="1"/>
</dbReference>
<keyword evidence="2" id="KW-0406">Ion transport</keyword>
<evidence type="ECO:0000256" key="2">
    <source>
        <dbReference type="ARBA" id="ARBA00023065"/>
    </source>
</evidence>
<dbReference type="SUPFAM" id="SSF116726">
    <property type="entry name" value="TrkA C-terminal domain-like"/>
    <property type="match status" value="1"/>
</dbReference>
<sequence>MKKKDVKIIEIDRSIAEEIAIKYPEATVINKDGTNQNYLIEEGITSYDCVVSLTGIDEENIILSLYSSYLGVNKSIAKVNRINMIKLIENKGLDTAVVPKGIIANQIIRFVRSKMDSGNSTIENLYKLSNRRIEAIEFVIKEKADYTDIKLKDLSMKENTLIAFIYRKNHIIFPTGEDVLKMGDRVVIITSFEDVTRISDLFI</sequence>
<dbReference type="PANTHER" id="PTHR43833">
    <property type="entry name" value="POTASSIUM CHANNEL PROTEIN 2-RELATED-RELATED"/>
    <property type="match status" value="1"/>
</dbReference>
<dbReference type="GO" id="GO:0008324">
    <property type="term" value="F:monoatomic cation transmembrane transporter activity"/>
    <property type="evidence" value="ECO:0007669"/>
    <property type="project" value="InterPro"/>
</dbReference>
<dbReference type="SUPFAM" id="SSF51735">
    <property type="entry name" value="NAD(P)-binding Rossmann-fold domains"/>
    <property type="match status" value="1"/>
</dbReference>
<feature type="domain" description="RCK N-terminal" evidence="3">
    <location>
        <begin position="1"/>
        <end position="99"/>
    </location>
</feature>
<comment type="caution">
    <text evidence="5">The sequence shown here is derived from an EMBL/GenBank/DDBJ whole genome shotgun (WGS) entry which is preliminary data.</text>
</comment>
<dbReference type="EMBL" id="JAYKOT010000003">
    <property type="protein sequence ID" value="MEB3430009.1"/>
    <property type="molecule type" value="Genomic_DNA"/>
</dbReference>
<proteinExistence type="predicted"/>
<dbReference type="InterPro" id="IPR006037">
    <property type="entry name" value="RCK_C"/>
</dbReference>
<dbReference type="GO" id="GO:0006813">
    <property type="term" value="P:potassium ion transport"/>
    <property type="evidence" value="ECO:0007669"/>
    <property type="project" value="InterPro"/>
</dbReference>
<feature type="domain" description="RCK C-terminal" evidence="4">
    <location>
        <begin position="123"/>
        <end position="203"/>
    </location>
</feature>
<organism evidence="5 6">
    <name type="scientific">Citroniella saccharovorans</name>
    <dbReference type="NCBI Taxonomy" id="2053367"/>
    <lineage>
        <taxon>Bacteria</taxon>
        <taxon>Bacillati</taxon>
        <taxon>Bacillota</taxon>
        <taxon>Tissierellia</taxon>
        <taxon>Tissierellales</taxon>
        <taxon>Peptoniphilaceae</taxon>
        <taxon>Citroniella</taxon>
    </lineage>
</organism>
<dbReference type="Pfam" id="PF02080">
    <property type="entry name" value="TrkA_C"/>
    <property type="match status" value="1"/>
</dbReference>
<evidence type="ECO:0000313" key="6">
    <source>
        <dbReference type="Proteomes" id="UP001357733"/>
    </source>
</evidence>
<dbReference type="InterPro" id="IPR036721">
    <property type="entry name" value="RCK_C_sf"/>
</dbReference>
<dbReference type="Gene3D" id="3.40.50.720">
    <property type="entry name" value="NAD(P)-binding Rossmann-like Domain"/>
    <property type="match status" value="1"/>
</dbReference>
<gene>
    <name evidence="5" type="ORF">VLK81_08415</name>
</gene>
<dbReference type="InterPro" id="IPR003148">
    <property type="entry name" value="RCK_N"/>
</dbReference>
<name>A0AAW9MS72_9FIRM</name>
<dbReference type="Proteomes" id="UP001357733">
    <property type="component" value="Unassembled WGS sequence"/>
</dbReference>
<protein>
    <submittedName>
        <fullName evidence="5">NAD-binding protein</fullName>
    </submittedName>
</protein>
<reference evidence="5 6" key="1">
    <citation type="submission" date="2024-01" db="EMBL/GenBank/DDBJ databases">
        <title>Complete genome sequence of Citroniella saccharovorans strain M6.X9, isolated from human fecal sample.</title>
        <authorList>
            <person name="Cheng G."/>
            <person name="Westerholm M."/>
            <person name="Schnurer A."/>
        </authorList>
    </citation>
    <scope>NUCLEOTIDE SEQUENCE [LARGE SCALE GENOMIC DNA]</scope>
    <source>
        <strain evidence="5 6">DSM 29873</strain>
    </source>
</reference>
<dbReference type="RefSeq" id="WP_324620170.1">
    <property type="nucleotide sequence ID" value="NZ_JAYKOT010000003.1"/>
</dbReference>
<dbReference type="PROSITE" id="PS51202">
    <property type="entry name" value="RCK_C"/>
    <property type="match status" value="1"/>
</dbReference>
<evidence type="ECO:0000259" key="4">
    <source>
        <dbReference type="PROSITE" id="PS51202"/>
    </source>
</evidence>
<dbReference type="InterPro" id="IPR050721">
    <property type="entry name" value="Trk_Ktr_HKT_K-transport"/>
</dbReference>
<keyword evidence="6" id="KW-1185">Reference proteome</keyword>
<dbReference type="AlphaFoldDB" id="A0AAW9MS72"/>
<evidence type="ECO:0000259" key="3">
    <source>
        <dbReference type="PROSITE" id="PS51201"/>
    </source>
</evidence>
<dbReference type="Gene3D" id="3.30.70.1450">
    <property type="entry name" value="Regulator of K+ conductance, C-terminal domain"/>
    <property type="match status" value="1"/>
</dbReference>
<dbReference type="PROSITE" id="PS51201">
    <property type="entry name" value="RCK_N"/>
    <property type="match status" value="1"/>
</dbReference>
<keyword evidence="1" id="KW-0813">Transport</keyword>
<dbReference type="PANTHER" id="PTHR43833:SF5">
    <property type="entry name" value="TRK SYSTEM POTASSIUM UPTAKE PROTEIN TRKA"/>
    <property type="match status" value="1"/>
</dbReference>
<dbReference type="InterPro" id="IPR036291">
    <property type="entry name" value="NAD(P)-bd_dom_sf"/>
</dbReference>
<evidence type="ECO:0000256" key="1">
    <source>
        <dbReference type="ARBA" id="ARBA00022448"/>
    </source>
</evidence>
<evidence type="ECO:0000313" key="5">
    <source>
        <dbReference type="EMBL" id="MEB3430009.1"/>
    </source>
</evidence>
<accession>A0AAW9MS72</accession>